<evidence type="ECO:0000256" key="4">
    <source>
        <dbReference type="ARBA" id="ARBA00022516"/>
    </source>
</evidence>
<keyword evidence="11 26" id="KW-0408">Iron</keyword>
<evidence type="ECO:0000256" key="12">
    <source>
        <dbReference type="ARBA" id="ARBA00023011"/>
    </source>
</evidence>
<dbReference type="InterPro" id="IPR002403">
    <property type="entry name" value="Cyt_P450_E_grp-IV"/>
</dbReference>
<dbReference type="FunFam" id="1.10.630.10:FF:000028">
    <property type="entry name" value="Cytochrome p450 51g1"/>
    <property type="match status" value="1"/>
</dbReference>
<dbReference type="GO" id="GO:0032259">
    <property type="term" value="P:methylation"/>
    <property type="evidence" value="ECO:0007669"/>
    <property type="project" value="UniProtKB-KW"/>
</dbReference>
<dbReference type="Proteomes" id="UP000004995">
    <property type="component" value="Unassembled WGS sequence"/>
</dbReference>
<evidence type="ECO:0000256" key="25">
    <source>
        <dbReference type="ARBA" id="ARBA00072797"/>
    </source>
</evidence>
<comment type="subcellular location">
    <subcellularLocation>
        <location evidence="2">Membrane</location>
        <topology evidence="2">Single-pass membrane protein</topology>
    </subcellularLocation>
</comment>
<evidence type="ECO:0000256" key="6">
    <source>
        <dbReference type="ARBA" id="ARBA00022617"/>
    </source>
</evidence>
<dbReference type="InterPro" id="IPR001128">
    <property type="entry name" value="Cyt_P450"/>
</dbReference>
<dbReference type="EC" id="1.14.14.154" evidence="19"/>
<dbReference type="STRING" id="4555.K3ZS27"/>
<dbReference type="EnsemblPlants" id="KQL26283">
    <property type="protein sequence ID" value="KQL26283"/>
    <property type="gene ID" value="SETIT_029407mg"/>
</dbReference>
<dbReference type="PANTHER" id="PTHR24304">
    <property type="entry name" value="CYTOCHROME P450 FAMILY 7"/>
    <property type="match status" value="1"/>
</dbReference>
<feature type="binding site" description="axial binding residue" evidence="26">
    <location>
        <position position="493"/>
    </location>
    <ligand>
        <name>heme</name>
        <dbReference type="ChEBI" id="CHEBI:30413"/>
    </ligand>
    <ligandPart>
        <name>Fe</name>
        <dbReference type="ChEBI" id="CHEBI:18248"/>
    </ligandPart>
</feature>
<dbReference type="GO" id="GO:0020037">
    <property type="term" value="F:heme binding"/>
    <property type="evidence" value="ECO:0007669"/>
    <property type="project" value="InterPro"/>
</dbReference>
<dbReference type="GO" id="GO:0008398">
    <property type="term" value="F:sterol 14-demethylase activity"/>
    <property type="evidence" value="ECO:0007669"/>
    <property type="project" value="UniProtKB-EC"/>
</dbReference>
<evidence type="ECO:0000256" key="5">
    <source>
        <dbReference type="ARBA" id="ARBA00022603"/>
    </source>
</evidence>
<keyword evidence="14" id="KW-0443">Lipid metabolism</keyword>
<evidence type="ECO:0000256" key="9">
    <source>
        <dbReference type="ARBA" id="ARBA00022955"/>
    </source>
</evidence>
<dbReference type="PRINTS" id="PR00385">
    <property type="entry name" value="P450"/>
</dbReference>
<dbReference type="Gramene" id="KQL26283">
    <property type="protein sequence ID" value="KQL26283"/>
    <property type="gene ID" value="SETIT_029407mg"/>
</dbReference>
<keyword evidence="4" id="KW-0444">Lipid biosynthesis</keyword>
<evidence type="ECO:0000256" key="21">
    <source>
        <dbReference type="ARBA" id="ARBA00042513"/>
    </source>
</evidence>
<comment type="cofactor">
    <cofactor evidence="1 26">
        <name>heme</name>
        <dbReference type="ChEBI" id="CHEBI:30413"/>
    </cofactor>
</comment>
<keyword evidence="7" id="KW-0808">Transferase</keyword>
<dbReference type="GO" id="GO:0016126">
    <property type="term" value="P:sterol biosynthetic process"/>
    <property type="evidence" value="ECO:0000318"/>
    <property type="project" value="GO_Central"/>
</dbReference>
<evidence type="ECO:0000256" key="28">
    <source>
        <dbReference type="SAM" id="MobiDB-lite"/>
    </source>
</evidence>
<evidence type="ECO:0000313" key="29">
    <source>
        <dbReference type="EnsemblPlants" id="KQL26283"/>
    </source>
</evidence>
<proteinExistence type="inferred from homology"/>
<evidence type="ECO:0000313" key="30">
    <source>
        <dbReference type="Proteomes" id="UP000004995"/>
    </source>
</evidence>
<dbReference type="InParanoid" id="K3ZS27"/>
<keyword evidence="17" id="KW-0753">Steroid metabolism</keyword>
<dbReference type="GO" id="GO:0016020">
    <property type="term" value="C:membrane"/>
    <property type="evidence" value="ECO:0007669"/>
    <property type="project" value="UniProtKB-SubCell"/>
</dbReference>
<dbReference type="PRINTS" id="PR00465">
    <property type="entry name" value="EP450IV"/>
</dbReference>
<evidence type="ECO:0000256" key="8">
    <source>
        <dbReference type="ARBA" id="ARBA00022723"/>
    </source>
</evidence>
<reference evidence="29" key="2">
    <citation type="submission" date="2018-08" db="UniProtKB">
        <authorList>
            <consortium name="EnsemblPlants"/>
        </authorList>
    </citation>
    <scope>IDENTIFICATION</scope>
    <source>
        <strain evidence="29">Yugu1</strain>
    </source>
</reference>
<name>K3ZS27_SETIT</name>
<sequence length="551" mass="61950">MMPSIDFEGTSVDRSGLGFFYKYRSRPPCIHRQGEAARRGRRGSHPVMDMDLPTTTWLAFALFFIVALATKITRRRQQSSGTPTRKRRPPPPVSPGVPLLGDLPALLAKGTLELIRDRYTRLGSVFTVRLLHLKVTFLVGPDVSSHFYQGFDSEISQDEVSQFTIPTFGPGVAFDVDYATRREQFRFFGDAMKPAKLRTYAELMVREVESHFARWGQSGTVDLKQELEHVVTLITSRCLLGAAVREKMFGEVGTLLRELNDGMRLVTILFPHLPIPAHRRRDAARARLGEIFTDIVRSRKRLNEDDGGRPDRPDDMLQCLIDARYKDGRGTTEAEVVGMLVSALFAGQHNSSSAATWTGARLLTHTKHLRAAVEEQARVAALHGAGRADHYAALQEMDTLHRCVKEALRLHPPALMLLRHARRGFAVRDRDGREYEVPEGHAVASPLVIHNRLPEVYEEPDKYDPDRFGPRRAEDRAGGALAYASFGAGRHICVGEAFAYMQIKVIWSHLLRNFELELVSPFPKTDWNVVMPGPKGKVMVSYKRRQLPSAA</sequence>
<evidence type="ECO:0000256" key="16">
    <source>
        <dbReference type="ARBA" id="ARBA00023166"/>
    </source>
</evidence>
<evidence type="ECO:0000256" key="27">
    <source>
        <dbReference type="RuleBase" id="RU000461"/>
    </source>
</evidence>
<dbReference type="GO" id="GO:0008168">
    <property type="term" value="F:methyltransferase activity"/>
    <property type="evidence" value="ECO:0007669"/>
    <property type="project" value="UniProtKB-KW"/>
</dbReference>
<dbReference type="AlphaFoldDB" id="K3ZS27"/>
<dbReference type="PROSITE" id="PS00086">
    <property type="entry name" value="CYTOCHROME_P450"/>
    <property type="match status" value="1"/>
</dbReference>
<evidence type="ECO:0000256" key="26">
    <source>
        <dbReference type="PIRSR" id="PIRSR602403-1"/>
    </source>
</evidence>
<reference evidence="30" key="1">
    <citation type="journal article" date="2012" name="Nat. Biotechnol.">
        <title>Reference genome sequence of the model plant Setaria.</title>
        <authorList>
            <person name="Bennetzen J.L."/>
            <person name="Schmutz J."/>
            <person name="Wang H."/>
            <person name="Percifield R."/>
            <person name="Hawkins J."/>
            <person name="Pontaroli A.C."/>
            <person name="Estep M."/>
            <person name="Feng L."/>
            <person name="Vaughn J.N."/>
            <person name="Grimwood J."/>
            <person name="Jenkins J."/>
            <person name="Barry K."/>
            <person name="Lindquist E."/>
            <person name="Hellsten U."/>
            <person name="Deshpande S."/>
            <person name="Wang X."/>
            <person name="Wu X."/>
            <person name="Mitros T."/>
            <person name="Triplett J."/>
            <person name="Yang X."/>
            <person name="Ye C.Y."/>
            <person name="Mauro-Herrera M."/>
            <person name="Wang L."/>
            <person name="Li P."/>
            <person name="Sharma M."/>
            <person name="Sharma R."/>
            <person name="Ronald P.C."/>
            <person name="Panaud O."/>
            <person name="Kellogg E.A."/>
            <person name="Brutnell T.P."/>
            <person name="Doust A.N."/>
            <person name="Tuskan G.A."/>
            <person name="Rokhsar D."/>
            <person name="Devos K.M."/>
        </authorList>
    </citation>
    <scope>NUCLEOTIDE SEQUENCE [LARGE SCALE GENOMIC DNA]</scope>
    <source>
        <strain evidence="30">cv. Yugu1</strain>
    </source>
</reference>
<organism evidence="29 30">
    <name type="scientific">Setaria italica</name>
    <name type="common">Foxtail millet</name>
    <name type="synonym">Panicum italicum</name>
    <dbReference type="NCBI Taxonomy" id="4555"/>
    <lineage>
        <taxon>Eukaryota</taxon>
        <taxon>Viridiplantae</taxon>
        <taxon>Streptophyta</taxon>
        <taxon>Embryophyta</taxon>
        <taxon>Tracheophyta</taxon>
        <taxon>Spermatophyta</taxon>
        <taxon>Magnoliopsida</taxon>
        <taxon>Liliopsida</taxon>
        <taxon>Poales</taxon>
        <taxon>Poaceae</taxon>
        <taxon>PACMAD clade</taxon>
        <taxon>Panicoideae</taxon>
        <taxon>Panicodae</taxon>
        <taxon>Paniceae</taxon>
        <taxon>Cenchrinae</taxon>
        <taxon>Setaria</taxon>
    </lineage>
</organism>
<comment type="similarity">
    <text evidence="3 27">Belongs to the cytochrome P450 family.</text>
</comment>
<keyword evidence="8 26" id="KW-0479">Metal-binding</keyword>
<dbReference type="GO" id="GO:0016491">
    <property type="term" value="F:oxidoreductase activity"/>
    <property type="evidence" value="ECO:0000318"/>
    <property type="project" value="GO_Central"/>
</dbReference>
<evidence type="ECO:0000256" key="3">
    <source>
        <dbReference type="ARBA" id="ARBA00010617"/>
    </source>
</evidence>
<evidence type="ECO:0000256" key="7">
    <source>
        <dbReference type="ARBA" id="ARBA00022679"/>
    </source>
</evidence>
<dbReference type="FunCoup" id="K3ZS27">
    <property type="interactions" value="750"/>
</dbReference>
<dbReference type="eggNOG" id="KOG0684">
    <property type="taxonomic scope" value="Eukaryota"/>
</dbReference>
<dbReference type="Pfam" id="PF00067">
    <property type="entry name" value="p450"/>
    <property type="match status" value="1"/>
</dbReference>
<dbReference type="HOGENOM" id="CLU_001570_15_0_1"/>
<dbReference type="OMA" id="FPNPLEW"/>
<keyword evidence="16" id="KW-1207">Sterol metabolism</keyword>
<dbReference type="GO" id="GO:0005506">
    <property type="term" value="F:iron ion binding"/>
    <property type="evidence" value="ECO:0007669"/>
    <property type="project" value="InterPro"/>
</dbReference>
<evidence type="ECO:0000256" key="13">
    <source>
        <dbReference type="ARBA" id="ARBA00023033"/>
    </source>
</evidence>
<accession>K3ZS27</accession>
<keyword evidence="6 26" id="KW-0349">Heme</keyword>
<comment type="catalytic activity">
    <reaction evidence="23">
        <text>a 14alpha-methyl steroid + 3 reduced [NADPH--hemoprotein reductase] + 3 O2 = a Delta(14) steroid + formate + 3 oxidized [NADPH--hemoprotein reductase] + 4 H2O + 4 H(+)</text>
        <dbReference type="Rhea" id="RHEA:54028"/>
        <dbReference type="Rhea" id="RHEA-COMP:11964"/>
        <dbReference type="Rhea" id="RHEA-COMP:11965"/>
        <dbReference type="ChEBI" id="CHEBI:15377"/>
        <dbReference type="ChEBI" id="CHEBI:15378"/>
        <dbReference type="ChEBI" id="CHEBI:15379"/>
        <dbReference type="ChEBI" id="CHEBI:15740"/>
        <dbReference type="ChEBI" id="CHEBI:57618"/>
        <dbReference type="ChEBI" id="CHEBI:58210"/>
        <dbReference type="ChEBI" id="CHEBI:138029"/>
        <dbReference type="ChEBI" id="CHEBI:138031"/>
        <dbReference type="EC" id="1.14.14.154"/>
    </reaction>
</comment>
<keyword evidence="30" id="KW-1185">Reference proteome</keyword>
<evidence type="ECO:0000256" key="20">
    <source>
        <dbReference type="ARBA" id="ARBA00042370"/>
    </source>
</evidence>
<evidence type="ECO:0000256" key="17">
    <source>
        <dbReference type="ARBA" id="ARBA00023221"/>
    </source>
</evidence>
<dbReference type="Gene3D" id="1.10.630.10">
    <property type="entry name" value="Cytochrome P450"/>
    <property type="match status" value="1"/>
</dbReference>
<comment type="pathway">
    <text evidence="18">Steroid biosynthesis; zymosterol biosynthesis; zymosterol from lanosterol: step 1/6.</text>
</comment>
<keyword evidence="12" id="KW-0756">Sterol biosynthesis</keyword>
<dbReference type="PANTHER" id="PTHR24304:SF2">
    <property type="entry name" value="24-HYDROXYCHOLESTEROL 7-ALPHA-HYDROXYLASE"/>
    <property type="match status" value="1"/>
</dbReference>
<dbReference type="EMBL" id="AGNK02001293">
    <property type="status" value="NOT_ANNOTATED_CDS"/>
    <property type="molecule type" value="Genomic_DNA"/>
</dbReference>
<comment type="function">
    <text evidence="24">Catalyzes the 14-alpha demethylation of obtusifoliol to 4 alpha-methyl-5 alpha-ergosta-8,14,24(28)-trien-3 beta-ol.</text>
</comment>
<evidence type="ECO:0000256" key="2">
    <source>
        <dbReference type="ARBA" id="ARBA00004167"/>
    </source>
</evidence>
<dbReference type="InterPro" id="IPR017972">
    <property type="entry name" value="Cyt_P450_CS"/>
</dbReference>
<keyword evidence="5" id="KW-0489">Methyltransferase</keyword>
<evidence type="ECO:0000256" key="19">
    <source>
        <dbReference type="ARBA" id="ARBA00038974"/>
    </source>
</evidence>
<keyword evidence="13 27" id="KW-0503">Monooxygenase</keyword>
<evidence type="ECO:0000256" key="23">
    <source>
        <dbReference type="ARBA" id="ARBA00051013"/>
    </source>
</evidence>
<evidence type="ECO:0000256" key="10">
    <source>
        <dbReference type="ARBA" id="ARBA00023002"/>
    </source>
</evidence>
<evidence type="ECO:0000256" key="14">
    <source>
        <dbReference type="ARBA" id="ARBA00023098"/>
    </source>
</evidence>
<keyword evidence="15" id="KW-0472">Membrane</keyword>
<feature type="region of interest" description="Disordered" evidence="28">
    <location>
        <begin position="75"/>
        <end position="98"/>
    </location>
</feature>
<evidence type="ECO:0000256" key="11">
    <source>
        <dbReference type="ARBA" id="ARBA00023004"/>
    </source>
</evidence>
<evidence type="ECO:0000256" key="22">
    <source>
        <dbReference type="ARBA" id="ARBA00042983"/>
    </source>
</evidence>
<evidence type="ECO:0000256" key="1">
    <source>
        <dbReference type="ARBA" id="ARBA00001971"/>
    </source>
</evidence>
<evidence type="ECO:0000256" key="15">
    <source>
        <dbReference type="ARBA" id="ARBA00023136"/>
    </source>
</evidence>
<protein>
    <recommendedName>
        <fullName evidence="25">Obtusifoliol 14-alpha demethylase</fullName>
        <ecNumber evidence="19">1.14.14.154</ecNumber>
    </recommendedName>
    <alternativeName>
        <fullName evidence="20">CYPLI</fullName>
    </alternativeName>
    <alternativeName>
        <fullName evidence="22">Cytochrome P450 51</fullName>
    </alternativeName>
    <alternativeName>
        <fullName evidence="21">Cytochrome P450-LIA1</fullName>
    </alternativeName>
</protein>
<dbReference type="SUPFAM" id="SSF48264">
    <property type="entry name" value="Cytochrome P450"/>
    <property type="match status" value="1"/>
</dbReference>
<dbReference type="InterPro" id="IPR036396">
    <property type="entry name" value="Cyt_P450_sf"/>
</dbReference>
<dbReference type="InterPro" id="IPR050529">
    <property type="entry name" value="CYP450_sterol_14alpha_dmase"/>
</dbReference>
<evidence type="ECO:0000256" key="18">
    <source>
        <dbReference type="ARBA" id="ARBA00037887"/>
    </source>
</evidence>
<keyword evidence="10 27" id="KW-0560">Oxidoreductase</keyword>
<evidence type="ECO:0000256" key="24">
    <source>
        <dbReference type="ARBA" id="ARBA00058467"/>
    </source>
</evidence>
<dbReference type="CDD" id="cd11042">
    <property type="entry name" value="CYP51-like"/>
    <property type="match status" value="1"/>
</dbReference>
<keyword evidence="9" id="KW-0752">Steroid biosynthesis</keyword>